<dbReference type="Gene3D" id="1.20.1600.10">
    <property type="entry name" value="Outer membrane efflux proteins (OEP)"/>
    <property type="match status" value="1"/>
</dbReference>
<accession>A0A381V993</accession>
<organism evidence="1">
    <name type="scientific">marine metagenome</name>
    <dbReference type="NCBI Taxonomy" id="408172"/>
    <lineage>
        <taxon>unclassified sequences</taxon>
        <taxon>metagenomes</taxon>
        <taxon>ecological metagenomes</taxon>
    </lineage>
</organism>
<dbReference type="NCBIfam" id="TIGR01845">
    <property type="entry name" value="outer_NodT"/>
    <property type="match status" value="1"/>
</dbReference>
<proteinExistence type="predicted"/>
<protein>
    <submittedName>
        <fullName evidence="1">Uncharacterized protein</fullName>
    </submittedName>
</protein>
<dbReference type="InterPro" id="IPR010131">
    <property type="entry name" value="MdtP/NodT-like"/>
</dbReference>
<dbReference type="PANTHER" id="PTHR30203">
    <property type="entry name" value="OUTER MEMBRANE CATION EFFLUX PROTEIN"/>
    <property type="match status" value="1"/>
</dbReference>
<dbReference type="PROSITE" id="PS51257">
    <property type="entry name" value="PROKAR_LIPOPROTEIN"/>
    <property type="match status" value="1"/>
</dbReference>
<dbReference type="AlphaFoldDB" id="A0A381V993"/>
<name>A0A381V993_9ZZZZ</name>
<reference evidence="1" key="1">
    <citation type="submission" date="2018-05" db="EMBL/GenBank/DDBJ databases">
        <authorList>
            <person name="Lanie J.A."/>
            <person name="Ng W.-L."/>
            <person name="Kazmierczak K.M."/>
            <person name="Andrzejewski T.M."/>
            <person name="Davidsen T.M."/>
            <person name="Wayne K.J."/>
            <person name="Tettelin H."/>
            <person name="Glass J.I."/>
            <person name="Rusch D."/>
            <person name="Podicherti R."/>
            <person name="Tsui H.-C.T."/>
            <person name="Winkler M.E."/>
        </authorList>
    </citation>
    <scope>NUCLEOTIDE SEQUENCE</scope>
</reference>
<dbReference type="InterPro" id="IPR003423">
    <property type="entry name" value="OMP_efflux"/>
</dbReference>
<sequence>MKIFPILFILFLVGCAEIISTKKLSISKSIPKYWENPLPESEQYTGAWWDSFQDTTLSRIFLDFQKSGPDILSISYRLKMAQQLVKINTVSKFPSVSAGLSGSSRKQNLAAFGFGNDYFGGGQGDGQSGGNGVTSFTSENYGLNLTMQWELDIWGRLFNQRKAFVQDYESAQYELSYLKFSLQIQLMKLFYSAVESMNQYQLAMETVASVTELAEMVSSRYEKGLRSSLDLRLTQSSVSTAKALLENRHQVYLLTVRNLQAMLGQYPDGNYALSAVLPDSLPLVPAGIPADILERRPDIKSAIAKAKAASHRSAEAMRSFLPGIILTGSLGTSSTELSDILNQDYQIWSGGSNVNLPLFQGGRLISNLKMSRASLELAEVALVQSIIKAFSEVEQTLFAEKSNKILLASYEDSAEQAEAAYKLSSERYDSGLVDLIAVLDSQQRWFQARSQVLLAKKAKIDTRLNLILALGGDIGKNIEK</sequence>
<evidence type="ECO:0000313" key="1">
    <source>
        <dbReference type="EMBL" id="SVA36890.1"/>
    </source>
</evidence>
<gene>
    <name evidence="1" type="ORF">METZ01_LOCUS89744</name>
</gene>
<dbReference type="GO" id="GO:0015562">
    <property type="term" value="F:efflux transmembrane transporter activity"/>
    <property type="evidence" value="ECO:0007669"/>
    <property type="project" value="InterPro"/>
</dbReference>
<dbReference type="GO" id="GO:0016020">
    <property type="term" value="C:membrane"/>
    <property type="evidence" value="ECO:0007669"/>
    <property type="project" value="InterPro"/>
</dbReference>
<dbReference type="EMBL" id="UINC01008185">
    <property type="protein sequence ID" value="SVA36890.1"/>
    <property type="molecule type" value="Genomic_DNA"/>
</dbReference>
<dbReference type="SUPFAM" id="SSF56954">
    <property type="entry name" value="Outer membrane efflux proteins (OEP)"/>
    <property type="match status" value="1"/>
</dbReference>
<dbReference type="Pfam" id="PF02321">
    <property type="entry name" value="OEP"/>
    <property type="match status" value="2"/>
</dbReference>
<dbReference type="Gene3D" id="2.20.200.10">
    <property type="entry name" value="Outer membrane efflux proteins (OEP)"/>
    <property type="match status" value="1"/>
</dbReference>